<keyword evidence="4 6" id="KW-1133">Transmembrane helix</keyword>
<evidence type="ECO:0000256" key="1">
    <source>
        <dbReference type="ARBA" id="ARBA00004127"/>
    </source>
</evidence>
<evidence type="ECO:0000256" key="5">
    <source>
        <dbReference type="ARBA" id="ARBA00023136"/>
    </source>
</evidence>
<accession>A0ABN2GSX3</accession>
<comment type="similarity">
    <text evidence="2">Belongs to the MscS (TC 1.A.23) family.</text>
</comment>
<dbReference type="Gene3D" id="2.30.30.60">
    <property type="match status" value="1"/>
</dbReference>
<dbReference type="RefSeq" id="WP_344486378.1">
    <property type="nucleotide sequence ID" value="NZ_BAAAQF010000007.1"/>
</dbReference>
<feature type="domain" description="Mechanosensitive ion channel MscS C-terminal" evidence="8">
    <location>
        <begin position="189"/>
        <end position="257"/>
    </location>
</feature>
<dbReference type="Proteomes" id="UP001499851">
    <property type="component" value="Unassembled WGS sequence"/>
</dbReference>
<organism evidence="9 10">
    <name type="scientific">Glycomyces endophyticus</name>
    <dbReference type="NCBI Taxonomy" id="480996"/>
    <lineage>
        <taxon>Bacteria</taxon>
        <taxon>Bacillati</taxon>
        <taxon>Actinomycetota</taxon>
        <taxon>Actinomycetes</taxon>
        <taxon>Glycomycetales</taxon>
        <taxon>Glycomycetaceae</taxon>
        <taxon>Glycomyces</taxon>
    </lineage>
</organism>
<keyword evidence="10" id="KW-1185">Reference proteome</keyword>
<dbReference type="EMBL" id="BAAAQF010000007">
    <property type="protein sequence ID" value="GAA1676295.1"/>
    <property type="molecule type" value="Genomic_DNA"/>
</dbReference>
<evidence type="ECO:0000259" key="7">
    <source>
        <dbReference type="Pfam" id="PF00924"/>
    </source>
</evidence>
<reference evidence="9 10" key="1">
    <citation type="journal article" date="2019" name="Int. J. Syst. Evol. Microbiol.">
        <title>The Global Catalogue of Microorganisms (GCM) 10K type strain sequencing project: providing services to taxonomists for standard genome sequencing and annotation.</title>
        <authorList>
            <consortium name="The Broad Institute Genomics Platform"/>
            <consortium name="The Broad Institute Genome Sequencing Center for Infectious Disease"/>
            <person name="Wu L."/>
            <person name="Ma J."/>
        </authorList>
    </citation>
    <scope>NUCLEOTIDE SEQUENCE [LARGE SCALE GENOMIC DNA]</scope>
    <source>
        <strain evidence="9 10">JCM 16001</strain>
    </source>
</reference>
<evidence type="ECO:0000313" key="9">
    <source>
        <dbReference type="EMBL" id="GAA1676295.1"/>
    </source>
</evidence>
<gene>
    <name evidence="9" type="ORF">GCM10009830_23720</name>
</gene>
<dbReference type="Pfam" id="PF21082">
    <property type="entry name" value="MS_channel_3rd"/>
    <property type="match status" value="1"/>
</dbReference>
<feature type="transmembrane region" description="Helical" evidence="6">
    <location>
        <begin position="84"/>
        <end position="102"/>
    </location>
</feature>
<dbReference type="PANTHER" id="PTHR30221:SF1">
    <property type="entry name" value="SMALL-CONDUCTANCE MECHANOSENSITIVE CHANNEL"/>
    <property type="match status" value="1"/>
</dbReference>
<evidence type="ECO:0000256" key="6">
    <source>
        <dbReference type="SAM" id="Phobius"/>
    </source>
</evidence>
<comment type="caution">
    <text evidence="9">The sequence shown here is derived from an EMBL/GenBank/DDBJ whole genome shotgun (WGS) entry which is preliminary data.</text>
</comment>
<evidence type="ECO:0000256" key="2">
    <source>
        <dbReference type="ARBA" id="ARBA00008017"/>
    </source>
</evidence>
<name>A0ABN2GSX3_9ACTN</name>
<evidence type="ECO:0000256" key="3">
    <source>
        <dbReference type="ARBA" id="ARBA00022692"/>
    </source>
</evidence>
<dbReference type="InterPro" id="IPR010920">
    <property type="entry name" value="LSM_dom_sf"/>
</dbReference>
<sequence>MRSAIDLGNLFSQSSVTVGHVIVALLMAAATWLLWRLSRKGATRLLGRLSGISEQAKSVTARAVGYAVLLVGIASALAVLGVTIQPLVAVCLILLAVLALVLRGTADNFAAGVVIQTRQPIRIGDLVEVAGCRGFVKEVNGRAVILLSPDGRTVHIPNGETLSNPIVNFTAGGVLRGEAEVRTARAFPTDRLLSLLCEAARGVPAVADRPEPEAFLRSAAPDRCTVLLRYWYRWDMELEAGSQVVSAVAAVLERDGLPAVVVTPPPRQPLTPPAAL</sequence>
<feature type="transmembrane region" description="Helical" evidence="6">
    <location>
        <begin position="20"/>
        <end position="38"/>
    </location>
</feature>
<evidence type="ECO:0000259" key="8">
    <source>
        <dbReference type="Pfam" id="PF21082"/>
    </source>
</evidence>
<evidence type="ECO:0008006" key="11">
    <source>
        <dbReference type="Google" id="ProtNLM"/>
    </source>
</evidence>
<feature type="transmembrane region" description="Helical" evidence="6">
    <location>
        <begin position="59"/>
        <end position="78"/>
    </location>
</feature>
<dbReference type="InterPro" id="IPR045275">
    <property type="entry name" value="MscS_archaea/bacteria_type"/>
</dbReference>
<proteinExistence type="inferred from homology"/>
<dbReference type="Gene3D" id="1.10.287.1260">
    <property type="match status" value="1"/>
</dbReference>
<keyword evidence="3 6" id="KW-0812">Transmembrane</keyword>
<protein>
    <recommendedName>
        <fullName evidence="11">Mechanosensitive ion channel</fullName>
    </recommendedName>
</protein>
<evidence type="ECO:0000256" key="4">
    <source>
        <dbReference type="ARBA" id="ARBA00022989"/>
    </source>
</evidence>
<feature type="domain" description="Mechanosensitive ion channel MscS" evidence="7">
    <location>
        <begin position="106"/>
        <end position="170"/>
    </location>
</feature>
<dbReference type="PANTHER" id="PTHR30221">
    <property type="entry name" value="SMALL-CONDUCTANCE MECHANOSENSITIVE CHANNEL"/>
    <property type="match status" value="1"/>
</dbReference>
<dbReference type="SUPFAM" id="SSF50182">
    <property type="entry name" value="Sm-like ribonucleoproteins"/>
    <property type="match status" value="1"/>
</dbReference>
<dbReference type="InterPro" id="IPR049278">
    <property type="entry name" value="MS_channel_C"/>
</dbReference>
<dbReference type="Pfam" id="PF00924">
    <property type="entry name" value="MS_channel_2nd"/>
    <property type="match status" value="1"/>
</dbReference>
<keyword evidence="5 6" id="KW-0472">Membrane</keyword>
<dbReference type="InterPro" id="IPR023408">
    <property type="entry name" value="MscS_beta-dom_sf"/>
</dbReference>
<comment type="subcellular location">
    <subcellularLocation>
        <location evidence="1">Endomembrane system</location>
        <topology evidence="1">Multi-pass membrane protein</topology>
    </subcellularLocation>
</comment>
<evidence type="ECO:0000313" key="10">
    <source>
        <dbReference type="Proteomes" id="UP001499851"/>
    </source>
</evidence>
<dbReference type="InterPro" id="IPR006685">
    <property type="entry name" value="MscS_channel_2nd"/>
</dbReference>